<feature type="transmembrane region" description="Helical" evidence="7">
    <location>
        <begin position="73"/>
        <end position="94"/>
    </location>
</feature>
<feature type="transmembrane region" description="Helical" evidence="7">
    <location>
        <begin position="119"/>
        <end position="140"/>
    </location>
</feature>
<keyword evidence="11" id="KW-1185">Reference proteome</keyword>
<evidence type="ECO:0000256" key="5">
    <source>
        <dbReference type="ARBA" id="ARBA00023136"/>
    </source>
</evidence>
<dbReference type="KEGG" id="spla:CP981_18075"/>
<dbReference type="EMBL" id="MIGA01000013">
    <property type="protein sequence ID" value="OSY45978.1"/>
    <property type="molecule type" value="Genomic_DNA"/>
</dbReference>
<name>A0AAE6TNB2_STRPT</name>
<dbReference type="InterPro" id="IPR010432">
    <property type="entry name" value="RDD"/>
</dbReference>
<reference evidence="9 11" key="1">
    <citation type="submission" date="2016-09" db="EMBL/GenBank/DDBJ databases">
        <title>Streptomyces platensis DSM40041, a candidate organism with high potential of specific P450 cytochromes.</title>
        <authorList>
            <person name="Grumaz C."/>
            <person name="Vainshtein Y."/>
            <person name="Kirstahler P."/>
            <person name="Sohn K."/>
        </authorList>
    </citation>
    <scope>NUCLEOTIDE SEQUENCE [LARGE SCALE GENOMIC DNA]</scope>
    <source>
        <strain evidence="9 11">DSM 40041</strain>
    </source>
</reference>
<dbReference type="RefSeq" id="WP_085924353.1">
    <property type="nucleotide sequence ID" value="NZ_BAABSS010000038.1"/>
</dbReference>
<keyword evidence="5 7" id="KW-0472">Membrane</keyword>
<evidence type="ECO:0000313" key="9">
    <source>
        <dbReference type="EMBL" id="OSY45978.1"/>
    </source>
</evidence>
<evidence type="ECO:0000256" key="7">
    <source>
        <dbReference type="SAM" id="Phobius"/>
    </source>
</evidence>
<keyword evidence="2" id="KW-1003">Cell membrane</keyword>
<evidence type="ECO:0000256" key="4">
    <source>
        <dbReference type="ARBA" id="ARBA00022989"/>
    </source>
</evidence>
<dbReference type="Proteomes" id="UP000325458">
    <property type="component" value="Chromosome"/>
</dbReference>
<keyword evidence="3 7" id="KW-0812">Transmembrane</keyword>
<feature type="region of interest" description="Disordered" evidence="6">
    <location>
        <begin position="1"/>
        <end position="43"/>
    </location>
</feature>
<evidence type="ECO:0000313" key="10">
    <source>
        <dbReference type="EMBL" id="QEV53325.1"/>
    </source>
</evidence>
<dbReference type="PANTHER" id="PTHR36115">
    <property type="entry name" value="PROLINE-RICH ANTIGEN HOMOLOG-RELATED"/>
    <property type="match status" value="1"/>
</dbReference>
<reference evidence="10 12" key="2">
    <citation type="submission" date="2017-09" db="EMBL/GenBank/DDBJ databases">
        <authorList>
            <person name="Lee N."/>
            <person name="Cho B.-K."/>
        </authorList>
    </citation>
    <scope>NUCLEOTIDE SEQUENCE [LARGE SCALE GENOMIC DNA]</scope>
    <source>
        <strain evidence="10 12">ATCC 23948</strain>
    </source>
</reference>
<organism evidence="10 12">
    <name type="scientific">Streptomyces platensis</name>
    <dbReference type="NCBI Taxonomy" id="58346"/>
    <lineage>
        <taxon>Bacteria</taxon>
        <taxon>Bacillati</taxon>
        <taxon>Actinomycetota</taxon>
        <taxon>Actinomycetes</taxon>
        <taxon>Kitasatosporales</taxon>
        <taxon>Streptomycetaceae</taxon>
        <taxon>Streptomyces</taxon>
    </lineage>
</organism>
<protein>
    <submittedName>
        <fullName evidence="10">RDD family protein</fullName>
    </submittedName>
</protein>
<dbReference type="EMBL" id="CP023691">
    <property type="protein sequence ID" value="QEV53325.1"/>
    <property type="molecule type" value="Genomic_DNA"/>
</dbReference>
<keyword evidence="4 7" id="KW-1133">Transmembrane helix</keyword>
<sequence length="214" mass="23056">MSFGNPDNPYGQQPPPAPHRAPQQPAPYGYPQQAAPGYGYPQQPAPGHGFPQQPVMPAGPGAYASWGSRFGAFLIDFLVAGLVPVLAVIAALVMEKTLYSGCLMEHECYVAREKVRVPIIIGLLVIALLWAVIANIVILVKEGKGASPGKKAMKIRLIREENGQPLGFGRALLRRICHALDSAPCSIGYLWPAWDAKGQTFADKVMRTVVVSTE</sequence>
<evidence type="ECO:0000313" key="12">
    <source>
        <dbReference type="Proteomes" id="UP000325458"/>
    </source>
</evidence>
<comment type="subcellular location">
    <subcellularLocation>
        <location evidence="1">Cell membrane</location>
        <topology evidence="1">Multi-pass membrane protein</topology>
    </subcellularLocation>
</comment>
<dbReference type="GO" id="GO:0005886">
    <property type="term" value="C:plasma membrane"/>
    <property type="evidence" value="ECO:0007669"/>
    <property type="project" value="UniProtKB-SubCell"/>
</dbReference>
<dbReference type="InterPro" id="IPR051791">
    <property type="entry name" value="Pra-immunoreactive"/>
</dbReference>
<gene>
    <name evidence="9" type="ORF">BG653_02476</name>
    <name evidence="10" type="ORF">CP981_18075</name>
</gene>
<dbReference type="AlphaFoldDB" id="A0AAE6TNB2"/>
<feature type="compositionally biased region" description="Low complexity" evidence="6">
    <location>
        <begin position="20"/>
        <end position="43"/>
    </location>
</feature>
<evidence type="ECO:0000256" key="2">
    <source>
        <dbReference type="ARBA" id="ARBA00022475"/>
    </source>
</evidence>
<evidence type="ECO:0000256" key="3">
    <source>
        <dbReference type="ARBA" id="ARBA00022692"/>
    </source>
</evidence>
<dbReference type="PANTHER" id="PTHR36115:SF6">
    <property type="entry name" value="PROLINE-RICH ANTIGEN HOMOLOG"/>
    <property type="match status" value="1"/>
</dbReference>
<evidence type="ECO:0000313" key="11">
    <source>
        <dbReference type="Proteomes" id="UP000194225"/>
    </source>
</evidence>
<evidence type="ECO:0000256" key="1">
    <source>
        <dbReference type="ARBA" id="ARBA00004651"/>
    </source>
</evidence>
<dbReference type="GeneID" id="90925199"/>
<dbReference type="SUPFAM" id="SSF81995">
    <property type="entry name" value="beta-sandwich domain of Sec23/24"/>
    <property type="match status" value="1"/>
</dbReference>
<dbReference type="Pfam" id="PF06271">
    <property type="entry name" value="RDD"/>
    <property type="match status" value="1"/>
</dbReference>
<evidence type="ECO:0000256" key="6">
    <source>
        <dbReference type="SAM" id="MobiDB-lite"/>
    </source>
</evidence>
<dbReference type="Proteomes" id="UP000194225">
    <property type="component" value="Unassembled WGS sequence"/>
</dbReference>
<accession>A0AAE6TNB2</accession>
<evidence type="ECO:0000259" key="8">
    <source>
        <dbReference type="Pfam" id="PF06271"/>
    </source>
</evidence>
<feature type="domain" description="RDD" evidence="8">
    <location>
        <begin position="63"/>
        <end position="206"/>
    </location>
</feature>
<proteinExistence type="predicted"/>